<protein>
    <submittedName>
        <fullName evidence="1">Uncharacterized protein</fullName>
    </submittedName>
</protein>
<organism evidence="1 2">
    <name type="scientific">Trifolium medium</name>
    <dbReference type="NCBI Taxonomy" id="97028"/>
    <lineage>
        <taxon>Eukaryota</taxon>
        <taxon>Viridiplantae</taxon>
        <taxon>Streptophyta</taxon>
        <taxon>Embryophyta</taxon>
        <taxon>Tracheophyta</taxon>
        <taxon>Spermatophyta</taxon>
        <taxon>Magnoliopsida</taxon>
        <taxon>eudicotyledons</taxon>
        <taxon>Gunneridae</taxon>
        <taxon>Pentapetalae</taxon>
        <taxon>rosids</taxon>
        <taxon>fabids</taxon>
        <taxon>Fabales</taxon>
        <taxon>Fabaceae</taxon>
        <taxon>Papilionoideae</taxon>
        <taxon>50 kb inversion clade</taxon>
        <taxon>NPAAA clade</taxon>
        <taxon>Hologalegina</taxon>
        <taxon>IRL clade</taxon>
        <taxon>Trifolieae</taxon>
        <taxon>Trifolium</taxon>
    </lineage>
</organism>
<dbReference type="EMBL" id="LXQA010000208">
    <property type="protein sequence ID" value="MCH79590.1"/>
    <property type="molecule type" value="Genomic_DNA"/>
</dbReference>
<keyword evidence="2" id="KW-1185">Reference proteome</keyword>
<proteinExistence type="predicted"/>
<sequence length="107" mass="11874">MPRNMFEHDLHSKKSFSERALNYLTSVIDSSKQMLFNTTIASLAVTTCYYGRIRNAMNTTASYPPHEGTQQSPTSQVDGLLETTMNTASLEGTLPHLSQVDGLIYAE</sequence>
<evidence type="ECO:0000313" key="1">
    <source>
        <dbReference type="EMBL" id="MCH79590.1"/>
    </source>
</evidence>
<evidence type="ECO:0000313" key="2">
    <source>
        <dbReference type="Proteomes" id="UP000265520"/>
    </source>
</evidence>
<comment type="caution">
    <text evidence="1">The sequence shown here is derived from an EMBL/GenBank/DDBJ whole genome shotgun (WGS) entry which is preliminary data.</text>
</comment>
<name>A0A392LXB0_9FABA</name>
<dbReference type="Proteomes" id="UP000265520">
    <property type="component" value="Unassembled WGS sequence"/>
</dbReference>
<reference evidence="1 2" key="1">
    <citation type="journal article" date="2018" name="Front. Plant Sci.">
        <title>Red Clover (Trifolium pratense) and Zigzag Clover (T. medium) - A Picture of Genomic Similarities and Differences.</title>
        <authorList>
            <person name="Dluhosova J."/>
            <person name="Istvanek J."/>
            <person name="Nedelnik J."/>
            <person name="Repkova J."/>
        </authorList>
    </citation>
    <scope>NUCLEOTIDE SEQUENCE [LARGE SCALE GENOMIC DNA]</scope>
    <source>
        <strain evidence="2">cv. 10/8</strain>
        <tissue evidence="1">Leaf</tissue>
    </source>
</reference>
<dbReference type="AlphaFoldDB" id="A0A392LXB0"/>
<gene>
    <name evidence="1" type="ORF">A2U01_0000342</name>
</gene>
<accession>A0A392LXB0</accession>